<protein>
    <submittedName>
        <fullName evidence="2">Uncharacterized protein</fullName>
    </submittedName>
</protein>
<accession>A0A8T1XFN3</accession>
<comment type="caution">
    <text evidence="2">The sequence shown here is derived from an EMBL/GenBank/DDBJ whole genome shotgun (WGS) entry which is preliminary data.</text>
</comment>
<dbReference type="EMBL" id="JAEFBK010000013">
    <property type="protein sequence ID" value="KAG7533278.1"/>
    <property type="molecule type" value="Genomic_DNA"/>
</dbReference>
<dbReference type="AlphaFoldDB" id="A0A8T1XFN3"/>
<dbReference type="CDD" id="cd00303">
    <property type="entry name" value="retropepsin_like"/>
    <property type="match status" value="1"/>
</dbReference>
<reference evidence="2 3" key="1">
    <citation type="submission" date="2020-12" db="EMBL/GenBank/DDBJ databases">
        <title>Concerted genomic and epigenomic changes stabilize Arabidopsis allopolyploids.</title>
        <authorList>
            <person name="Chen Z."/>
        </authorList>
    </citation>
    <scope>NUCLEOTIDE SEQUENCE [LARGE SCALE GENOMIC DNA]</scope>
    <source>
        <strain evidence="2">Allo738</strain>
        <tissue evidence="2">Leaf</tissue>
    </source>
</reference>
<evidence type="ECO:0000313" key="2">
    <source>
        <dbReference type="EMBL" id="KAG7533278.1"/>
    </source>
</evidence>
<proteinExistence type="predicted"/>
<dbReference type="Proteomes" id="UP000694240">
    <property type="component" value="Chromosome 13"/>
</dbReference>
<evidence type="ECO:0000313" key="3">
    <source>
        <dbReference type="Proteomes" id="UP000694240"/>
    </source>
</evidence>
<evidence type="ECO:0000256" key="1">
    <source>
        <dbReference type="SAM" id="MobiDB-lite"/>
    </source>
</evidence>
<organism evidence="2 3">
    <name type="scientific">Arabidopsis thaliana x Arabidopsis arenosa</name>
    <dbReference type="NCBI Taxonomy" id="1240361"/>
    <lineage>
        <taxon>Eukaryota</taxon>
        <taxon>Viridiplantae</taxon>
        <taxon>Streptophyta</taxon>
        <taxon>Embryophyta</taxon>
        <taxon>Tracheophyta</taxon>
        <taxon>Spermatophyta</taxon>
        <taxon>Magnoliopsida</taxon>
        <taxon>eudicotyledons</taxon>
        <taxon>Gunneridae</taxon>
        <taxon>Pentapetalae</taxon>
        <taxon>rosids</taxon>
        <taxon>malvids</taxon>
        <taxon>Brassicales</taxon>
        <taxon>Brassicaceae</taxon>
        <taxon>Camelineae</taxon>
        <taxon>Arabidopsis</taxon>
    </lineage>
</organism>
<keyword evidence="3" id="KW-1185">Reference proteome</keyword>
<dbReference type="PANTHER" id="PTHR33067:SF31">
    <property type="entry name" value="RNA-DIRECTED DNA POLYMERASE"/>
    <property type="match status" value="1"/>
</dbReference>
<dbReference type="PANTHER" id="PTHR33067">
    <property type="entry name" value="RNA-DIRECTED DNA POLYMERASE-RELATED"/>
    <property type="match status" value="1"/>
</dbReference>
<feature type="compositionally biased region" description="Polar residues" evidence="1">
    <location>
        <begin position="532"/>
        <end position="560"/>
    </location>
</feature>
<feature type="compositionally biased region" description="Basic and acidic residues" evidence="1">
    <location>
        <begin position="659"/>
        <end position="686"/>
    </location>
</feature>
<gene>
    <name evidence="2" type="ORF">ISN45_Aa08g009160</name>
</gene>
<feature type="region of interest" description="Disordered" evidence="1">
    <location>
        <begin position="653"/>
        <end position="686"/>
    </location>
</feature>
<feature type="region of interest" description="Disordered" evidence="1">
    <location>
        <begin position="526"/>
        <end position="566"/>
    </location>
</feature>
<sequence length="1048" mass="115770">MVRIEGGEEAATRFNGGSDEVRVRLGRDSLTCSLSGKSSEEEIHASETALDLKVVVLDWWRNNSMTLVVIVWEVSSTDVCMGVSGAPSCSMMGNVDCEFKSFGDKFAKTFPNDVGSSKLVVEPQHDKIPKVVKEAEATKGAPHACVGCASSYAICFDVVAARAGKQILAILTELSPYMSALNLLVRFVGIMPHLLSRGAESLTVEDFNEAYRFSMASLSSSISVNMFVRCIASAKVVDWLSKRSSLNLDSCETVLRRAAIETSSDVATLVWPLSTVQSFSSSRTRANVNICGSTCSSTPLGGFLSSNDRGKMLGRPCILAVKSVNKGSNELVDTASPWCDSSRLGVGGRRSCDKRLHGWLWWWCYTRCGRLDSLLIQSFCHFFVILWDYRLHQCPHHGFKKASLLNTLYRGALPKIRMLLDTASDGNFLNKDAEEGCKLVENLAQSDGNYNEDFDRSNRSTGDADAKHKNEIKALNKKLDMLLLGQQKHVHFLVDDDQYQAQDGEGNQLEEISYINNQGGYKGYNNFKPYNPNLSYRSTNVPKPQDQNPSPGFAPQQHQASAAPDQDMKQMLQQLLQGQASSAMILDKKLAEMNTKMDCSYNDLNIKFEASNSKIKYMENQTASTSTPKHPGQFPGKAVQNTKDYANVHAITLQSGREVPTREATKPVTKDSELQDGEDLRQSEAPIDKSVKDNDLIMERIKEVTGMVVLSHECSAIIQKKIIPKKLGDPGSFTLPCSLGPLVFNKCLCDLGESVSLMPLSIAKRLEFSKYKSCNISLILADRSVRIPHGLLEDLPIRIGVVDIPTDFVVLEMDEEPQDLLILGRPFLAIAGAIIDCRRGKIDLNLGKDLKMAFDVTDSMSALTKYGEDGYLHLETSGYKKLLDSHKEAEGPKFFEELIVSPIEVLAVIEESSDCARASHSTCSSSSRAEESEDTCSTKVLDQPSTCASDDWSELKALKADLKPLPKGLRYAFLGTNSTYPVIINAELNDDEVFLGVKELWRSMCSSRSTRPALRILVRAKVFENKTSELNHITRSLHSTRALDQNSR</sequence>
<name>A0A8T1XFN3_9BRAS</name>